<proteinExistence type="predicted"/>
<name>A0ABV7VV48_9GAMM</name>
<dbReference type="InterPro" id="IPR029068">
    <property type="entry name" value="Glyas_Bleomycin-R_OHBP_Dase"/>
</dbReference>
<evidence type="ECO:0000313" key="2">
    <source>
        <dbReference type="EMBL" id="MFC3680547.1"/>
    </source>
</evidence>
<evidence type="ECO:0000313" key="3">
    <source>
        <dbReference type="Proteomes" id="UP001595722"/>
    </source>
</evidence>
<dbReference type="EMBL" id="JBHRYB010000009">
    <property type="protein sequence ID" value="MFC3680547.1"/>
    <property type="molecule type" value="Genomic_DNA"/>
</dbReference>
<dbReference type="InterPro" id="IPR041581">
    <property type="entry name" value="Glyoxalase_6"/>
</dbReference>
<gene>
    <name evidence="2" type="ORF">ACFOMG_10620</name>
</gene>
<organism evidence="2 3">
    <name type="scientific">Bacterioplanoides pacificum</name>
    <dbReference type="NCBI Taxonomy" id="1171596"/>
    <lineage>
        <taxon>Bacteria</taxon>
        <taxon>Pseudomonadati</taxon>
        <taxon>Pseudomonadota</taxon>
        <taxon>Gammaproteobacteria</taxon>
        <taxon>Oceanospirillales</taxon>
        <taxon>Oceanospirillaceae</taxon>
        <taxon>Bacterioplanoides</taxon>
    </lineage>
</organism>
<protein>
    <submittedName>
        <fullName evidence="2">VOC family protein</fullName>
    </submittedName>
</protein>
<dbReference type="Proteomes" id="UP001595722">
    <property type="component" value="Unassembled WGS sequence"/>
</dbReference>
<dbReference type="Gene3D" id="3.10.180.10">
    <property type="entry name" value="2,3-Dihydroxybiphenyl 1,2-Dioxygenase, domain 1"/>
    <property type="match status" value="1"/>
</dbReference>
<dbReference type="RefSeq" id="WP_376866545.1">
    <property type="nucleotide sequence ID" value="NZ_JBHRYB010000009.1"/>
</dbReference>
<dbReference type="SUPFAM" id="SSF54593">
    <property type="entry name" value="Glyoxalase/Bleomycin resistance protein/Dihydroxybiphenyl dioxygenase"/>
    <property type="match status" value="1"/>
</dbReference>
<accession>A0ABV7VV48</accession>
<dbReference type="Pfam" id="PF18029">
    <property type="entry name" value="Glyoxalase_6"/>
    <property type="match status" value="1"/>
</dbReference>
<sequence>MAVNNQVWLSYAEFEYERSMSGPATFGAIIYAENIQQLSRFYIKMFDLSVMHETNELVSLGGEGFNIVVHIPPFEIPEKNYNTVKIFFAVQSLEDARHQAIELGGKALEGEWSNPIFKVCNIADPEGNHIQLREFTR</sequence>
<comment type="caution">
    <text evidence="2">The sequence shown here is derived from an EMBL/GenBank/DDBJ whole genome shotgun (WGS) entry which is preliminary data.</text>
</comment>
<keyword evidence="3" id="KW-1185">Reference proteome</keyword>
<feature type="domain" description="Glyoxalase-like" evidence="1">
    <location>
        <begin position="32"/>
        <end position="132"/>
    </location>
</feature>
<evidence type="ECO:0000259" key="1">
    <source>
        <dbReference type="Pfam" id="PF18029"/>
    </source>
</evidence>
<reference evidence="3" key="1">
    <citation type="journal article" date="2019" name="Int. J. Syst. Evol. Microbiol.">
        <title>The Global Catalogue of Microorganisms (GCM) 10K type strain sequencing project: providing services to taxonomists for standard genome sequencing and annotation.</title>
        <authorList>
            <consortium name="The Broad Institute Genomics Platform"/>
            <consortium name="The Broad Institute Genome Sequencing Center for Infectious Disease"/>
            <person name="Wu L."/>
            <person name="Ma J."/>
        </authorList>
    </citation>
    <scope>NUCLEOTIDE SEQUENCE [LARGE SCALE GENOMIC DNA]</scope>
    <source>
        <strain evidence="3">KCTC 42424</strain>
    </source>
</reference>